<proteinExistence type="predicted"/>
<accession>A0A5C3KMJ6</accession>
<evidence type="ECO:0000313" key="2">
    <source>
        <dbReference type="Proteomes" id="UP000307440"/>
    </source>
</evidence>
<reference evidence="1 2" key="1">
    <citation type="journal article" date="2019" name="Nat. Ecol. Evol.">
        <title>Megaphylogeny resolves global patterns of mushroom evolution.</title>
        <authorList>
            <person name="Varga T."/>
            <person name="Krizsan K."/>
            <person name="Foldi C."/>
            <person name="Dima B."/>
            <person name="Sanchez-Garcia M."/>
            <person name="Sanchez-Ramirez S."/>
            <person name="Szollosi G.J."/>
            <person name="Szarkandi J.G."/>
            <person name="Papp V."/>
            <person name="Albert L."/>
            <person name="Andreopoulos W."/>
            <person name="Angelini C."/>
            <person name="Antonin V."/>
            <person name="Barry K.W."/>
            <person name="Bougher N.L."/>
            <person name="Buchanan P."/>
            <person name="Buyck B."/>
            <person name="Bense V."/>
            <person name="Catcheside P."/>
            <person name="Chovatia M."/>
            <person name="Cooper J."/>
            <person name="Damon W."/>
            <person name="Desjardin D."/>
            <person name="Finy P."/>
            <person name="Geml J."/>
            <person name="Haridas S."/>
            <person name="Hughes K."/>
            <person name="Justo A."/>
            <person name="Karasinski D."/>
            <person name="Kautmanova I."/>
            <person name="Kiss B."/>
            <person name="Kocsube S."/>
            <person name="Kotiranta H."/>
            <person name="LaButti K.M."/>
            <person name="Lechner B.E."/>
            <person name="Liimatainen K."/>
            <person name="Lipzen A."/>
            <person name="Lukacs Z."/>
            <person name="Mihaltcheva S."/>
            <person name="Morgado L.N."/>
            <person name="Niskanen T."/>
            <person name="Noordeloos M.E."/>
            <person name="Ohm R.A."/>
            <person name="Ortiz-Santana B."/>
            <person name="Ovrebo C."/>
            <person name="Racz N."/>
            <person name="Riley R."/>
            <person name="Savchenko A."/>
            <person name="Shiryaev A."/>
            <person name="Soop K."/>
            <person name="Spirin V."/>
            <person name="Szebenyi C."/>
            <person name="Tomsovsky M."/>
            <person name="Tulloss R.E."/>
            <person name="Uehling J."/>
            <person name="Grigoriev I.V."/>
            <person name="Vagvolgyi C."/>
            <person name="Papp T."/>
            <person name="Martin F.M."/>
            <person name="Miettinen O."/>
            <person name="Hibbett D.S."/>
            <person name="Nagy L.G."/>
        </authorList>
    </citation>
    <scope>NUCLEOTIDE SEQUENCE [LARGE SCALE GENOMIC DNA]</scope>
    <source>
        <strain evidence="1 2">CBS 121175</strain>
    </source>
</reference>
<dbReference type="Proteomes" id="UP000307440">
    <property type="component" value="Unassembled WGS sequence"/>
</dbReference>
<dbReference type="EMBL" id="ML210273">
    <property type="protein sequence ID" value="TFK21287.1"/>
    <property type="molecule type" value="Genomic_DNA"/>
</dbReference>
<gene>
    <name evidence="1" type="ORF">FA15DRAFT_758827</name>
</gene>
<organism evidence="1 2">
    <name type="scientific">Coprinopsis marcescibilis</name>
    <name type="common">Agaric fungus</name>
    <name type="synonym">Psathyrella marcescibilis</name>
    <dbReference type="NCBI Taxonomy" id="230819"/>
    <lineage>
        <taxon>Eukaryota</taxon>
        <taxon>Fungi</taxon>
        <taxon>Dikarya</taxon>
        <taxon>Basidiomycota</taxon>
        <taxon>Agaricomycotina</taxon>
        <taxon>Agaricomycetes</taxon>
        <taxon>Agaricomycetidae</taxon>
        <taxon>Agaricales</taxon>
        <taxon>Agaricineae</taxon>
        <taxon>Psathyrellaceae</taxon>
        <taxon>Coprinopsis</taxon>
    </lineage>
</organism>
<evidence type="ECO:0000313" key="1">
    <source>
        <dbReference type="EMBL" id="TFK21287.1"/>
    </source>
</evidence>
<protein>
    <recommendedName>
        <fullName evidence="3">F-box domain-containing protein</fullName>
    </recommendedName>
</protein>
<dbReference type="OrthoDB" id="3071370at2759"/>
<sequence length="502" mass="56846">MGNSSSIHQPHLPPEIWHEIIDLLSEDAGALKACALTTKGWTYKSQEVLLSKVSVTLSWTRTGNPGPSMQYLAATIRSNEKLGPIVKALSLTVVPFEYDHQSRADIDDQDTPRTLAFLLSRLTALEKMTLRIGRSGRHYALLQDSGFAFDQKILEAFEAISSNQIRTLELFDFFRCPIPSSFFRRQQLLRNFRFERAGFVVVDDQKAGNTGYLTKELHLLTFRPSHRESESFTELVKQIGLTESAQSSVLVRLDPKFLRTFRTWDRSVTHYASLVKLLKRAGATLEVLEIVLTHRSGSIRYFHDEPENIPVGNNSTLFEPCGTNTALRKASFFHASLDGDLGDVFYTRTPHSRYLEDVMEILSRLRIPNLQELYVWIVEPTNRDGADHGWSIWQKFGKFIGRDPLFNSLNKLSVSIIRASNRISSLPGFQGLREEIGHFQGTSWASGPVLGNASSNLDRIDDETRRVMLFNDLNNILEKGIEVDIDFLPSTSQIPEPKLPSF</sequence>
<evidence type="ECO:0008006" key="3">
    <source>
        <dbReference type="Google" id="ProtNLM"/>
    </source>
</evidence>
<dbReference type="AlphaFoldDB" id="A0A5C3KMJ6"/>
<name>A0A5C3KMJ6_COPMA</name>
<keyword evidence="2" id="KW-1185">Reference proteome</keyword>